<dbReference type="AlphaFoldDB" id="A0A0M9VND7"/>
<dbReference type="PANTHER" id="PTHR12170">
    <property type="entry name" value="MACROPHAGE ERYTHROBLAST ATTACHER-RELATED"/>
    <property type="match status" value="1"/>
</dbReference>
<dbReference type="STRING" id="77020.A0A0M9VND7"/>
<evidence type="ECO:0000256" key="2">
    <source>
        <dbReference type="SAM" id="MobiDB-lite"/>
    </source>
</evidence>
<comment type="caution">
    <text evidence="4">The sequence shown here is derived from an EMBL/GenBank/DDBJ whole genome shotgun (WGS) entry which is preliminary data.</text>
</comment>
<feature type="region of interest" description="Disordered" evidence="2">
    <location>
        <begin position="525"/>
        <end position="547"/>
    </location>
</feature>
<dbReference type="InterPro" id="IPR006594">
    <property type="entry name" value="LisH"/>
</dbReference>
<dbReference type="PANTHER" id="PTHR12170:SF2">
    <property type="entry name" value="E3 UBIQUITIN-PROTEIN TRANSFERASE MAEA"/>
    <property type="match status" value="1"/>
</dbReference>
<dbReference type="GO" id="GO:0005634">
    <property type="term" value="C:nucleus"/>
    <property type="evidence" value="ECO:0007669"/>
    <property type="project" value="TreeGrafter"/>
</dbReference>
<dbReference type="GeneID" id="28727831"/>
<evidence type="ECO:0000259" key="3">
    <source>
        <dbReference type="PROSITE" id="PS50897"/>
    </source>
</evidence>
<dbReference type="InterPro" id="IPR029063">
    <property type="entry name" value="SAM-dependent_MTases_sf"/>
</dbReference>
<dbReference type="Gene3D" id="3.40.50.150">
    <property type="entry name" value="Vaccinia Virus protein VP39"/>
    <property type="match status" value="1"/>
</dbReference>
<dbReference type="GO" id="GO:0004842">
    <property type="term" value="F:ubiquitin-protein transferase activity"/>
    <property type="evidence" value="ECO:0007669"/>
    <property type="project" value="InterPro"/>
</dbReference>
<feature type="compositionally biased region" description="Polar residues" evidence="2">
    <location>
        <begin position="525"/>
        <end position="534"/>
    </location>
</feature>
<gene>
    <name evidence="4" type="ORF">Malapachy_1452</name>
</gene>
<name>A0A0M9VND7_9BASI</name>
<dbReference type="PROSITE" id="PS50896">
    <property type="entry name" value="LISH"/>
    <property type="match status" value="1"/>
</dbReference>
<evidence type="ECO:0000256" key="1">
    <source>
        <dbReference type="ARBA" id="ARBA00010615"/>
    </source>
</evidence>
<evidence type="ECO:0000313" key="5">
    <source>
        <dbReference type="Proteomes" id="UP000037751"/>
    </source>
</evidence>
<dbReference type="SMART" id="SM00757">
    <property type="entry name" value="CRA"/>
    <property type="match status" value="1"/>
</dbReference>
<organism evidence="4 5">
    <name type="scientific">Malassezia pachydermatis</name>
    <dbReference type="NCBI Taxonomy" id="77020"/>
    <lineage>
        <taxon>Eukaryota</taxon>
        <taxon>Fungi</taxon>
        <taxon>Dikarya</taxon>
        <taxon>Basidiomycota</taxon>
        <taxon>Ustilaginomycotina</taxon>
        <taxon>Malasseziomycetes</taxon>
        <taxon>Malasseziales</taxon>
        <taxon>Malasseziaceae</taxon>
        <taxon>Malassezia</taxon>
    </lineage>
</organism>
<evidence type="ECO:0000313" key="4">
    <source>
        <dbReference type="EMBL" id="KOS13243.1"/>
    </source>
</evidence>
<dbReference type="OrthoDB" id="2561385at2759"/>
<feature type="region of interest" description="Disordered" evidence="2">
    <location>
        <begin position="490"/>
        <end position="512"/>
    </location>
</feature>
<dbReference type="InterPro" id="IPR006595">
    <property type="entry name" value="CTLH_C"/>
</dbReference>
<accession>A0A0M9VND7</accession>
<keyword evidence="5" id="KW-1185">Reference proteome</keyword>
<dbReference type="Pfam" id="PF10607">
    <property type="entry name" value="CTLH"/>
    <property type="match status" value="1"/>
</dbReference>
<feature type="compositionally biased region" description="Polar residues" evidence="2">
    <location>
        <begin position="490"/>
        <end position="500"/>
    </location>
</feature>
<dbReference type="GO" id="GO:0005737">
    <property type="term" value="C:cytoplasm"/>
    <property type="evidence" value="ECO:0007669"/>
    <property type="project" value="TreeGrafter"/>
</dbReference>
<dbReference type="GO" id="GO:0043161">
    <property type="term" value="P:proteasome-mediated ubiquitin-dependent protein catabolic process"/>
    <property type="evidence" value="ECO:0007669"/>
    <property type="project" value="InterPro"/>
</dbReference>
<dbReference type="InterPro" id="IPR024964">
    <property type="entry name" value="CTLH/CRA"/>
</dbReference>
<feature type="compositionally biased region" description="Low complexity" evidence="2">
    <location>
        <begin position="501"/>
        <end position="512"/>
    </location>
</feature>
<feature type="domain" description="CTLH" evidence="3">
    <location>
        <begin position="119"/>
        <end position="207"/>
    </location>
</feature>
<dbReference type="GO" id="GO:0034657">
    <property type="term" value="C:GID complex"/>
    <property type="evidence" value="ECO:0007669"/>
    <property type="project" value="TreeGrafter"/>
</dbReference>
<dbReference type="PROSITE" id="PS50897">
    <property type="entry name" value="CTLH"/>
    <property type="match status" value="1"/>
</dbReference>
<dbReference type="RefSeq" id="XP_017990875.1">
    <property type="nucleotide sequence ID" value="XM_018135956.1"/>
</dbReference>
<proteinExistence type="inferred from homology"/>
<dbReference type="Proteomes" id="UP000037751">
    <property type="component" value="Unassembled WGS sequence"/>
</dbReference>
<dbReference type="SUPFAM" id="SSF53335">
    <property type="entry name" value="S-adenosyl-L-methionine-dependent methyltransferases"/>
    <property type="match status" value="1"/>
</dbReference>
<sequence>MPTSMPPDPEDVLRAEQSLLLRPLDELRTSLKHQQRLSDRDLEHAKQTLSHVLSSATTEERMRTLRGAVQKLSSLRSKLEDAKKNDALLFEALQARLQHMQALYHMDPASSDFSHWCDTRLDRLLVDHMLRQGYMHTAKALAQRQHIESLVDLPAFEQIHQIEMSLLGDEAKGQKPSAALRKMGSTLEQELRIQEFIEYIQAGTPSSRIQAIQYARKYLAAHLPASTSPSGSSTLLRAMGLLACGPRRPCYQDLLSFDRWEALRRQFRTTSLALHNIPTIPLFHFGPGIRAKLNTVLPALLNTISLDEHRTVLIAEYGCMSSRAMSLVRSIIETFMDRIMARIASSPNSSSAMAYRASMAGFARETADLVNFVVIHEDDTNHDFKPFRFALESHPDSYLNPLWQSSFVPSLQNVIYSTFSARPFGSRVVPPDSLHLGFNLMDLHWIHTPNTNVSLPSVAHAELTMCLNARAREFRRGGIFIMAFIARSESGSPAPTETDNLSTSTPSRSKSGSLLFAEQSKRFSTASISEQDAQSTTTPPVPPSTNDKDIWLAMSNMIMPCLQRLVSCGMMKVDVARLMLSLPIHPRTPAQTLRVLEKFSDVWSVEWSCGIGCNKTKEYVTETGETITLTSEPDMLRLPQPAWVAVQSGKLSQDAYYEHIIAMFKNLYEAHFRTVLRERGKLNKGAVEFILDSLWDVLRSRMGDSATCPLADCELEIQILALRRL</sequence>
<dbReference type="EMBL" id="LGAV01000007">
    <property type="protein sequence ID" value="KOS13243.1"/>
    <property type="molecule type" value="Genomic_DNA"/>
</dbReference>
<reference evidence="4 5" key="1">
    <citation type="submission" date="2015-07" db="EMBL/GenBank/DDBJ databases">
        <title>Draft Genome Sequence of Malassezia furfur CBS1878 and Malassezia pachydermatis CBS1879.</title>
        <authorList>
            <person name="Triana S."/>
            <person name="Ohm R."/>
            <person name="Gonzalez A."/>
            <person name="DeCock H."/>
            <person name="Restrepo S."/>
            <person name="Celis A."/>
        </authorList>
    </citation>
    <scope>NUCLEOTIDE SEQUENCE [LARGE SCALE GENOMIC DNA]</scope>
    <source>
        <strain evidence="4 5">CBS 1879</strain>
    </source>
</reference>
<dbReference type="InterPro" id="IPR013144">
    <property type="entry name" value="CRA_dom"/>
</dbReference>
<comment type="similarity">
    <text evidence="1">Belongs to the FYV10 family.</text>
</comment>
<dbReference type="InterPro" id="IPR045098">
    <property type="entry name" value="Fyv10_fam"/>
</dbReference>
<protein>
    <submittedName>
        <fullName evidence="4">Macrophage erythroblast attacher isoform 1</fullName>
    </submittedName>
</protein>
<dbReference type="VEuPathDB" id="FungiDB:Malapachy_1452"/>